<proteinExistence type="predicted"/>
<feature type="region of interest" description="Disordered" evidence="1">
    <location>
        <begin position="235"/>
        <end position="258"/>
    </location>
</feature>
<feature type="compositionally biased region" description="Polar residues" evidence="1">
    <location>
        <begin position="558"/>
        <end position="570"/>
    </location>
</feature>
<feature type="compositionally biased region" description="Polar residues" evidence="1">
    <location>
        <begin position="585"/>
        <end position="600"/>
    </location>
</feature>
<feature type="compositionally biased region" description="Basic and acidic residues" evidence="1">
    <location>
        <begin position="606"/>
        <end position="628"/>
    </location>
</feature>
<feature type="compositionally biased region" description="Basic and acidic residues" evidence="1">
    <location>
        <begin position="338"/>
        <end position="349"/>
    </location>
</feature>
<dbReference type="AlphaFoldDB" id="A0AAV9PWZ0"/>
<dbReference type="EMBL" id="JAXLQG010000022">
    <property type="protein sequence ID" value="KAK5529412.1"/>
    <property type="molecule type" value="Genomic_DNA"/>
</dbReference>
<feature type="region of interest" description="Disordered" evidence="1">
    <location>
        <begin position="324"/>
        <end position="628"/>
    </location>
</feature>
<dbReference type="Proteomes" id="UP001345827">
    <property type="component" value="Unassembled WGS sequence"/>
</dbReference>
<protein>
    <recommendedName>
        <fullName evidence="4">Fungal N-terminal domain-containing protein</fullName>
    </recommendedName>
</protein>
<gene>
    <name evidence="2" type="ORF">LTR25_009658</name>
</gene>
<feature type="compositionally biased region" description="Polar residues" evidence="1">
    <location>
        <begin position="469"/>
        <end position="491"/>
    </location>
</feature>
<evidence type="ECO:0000256" key="1">
    <source>
        <dbReference type="SAM" id="MobiDB-lite"/>
    </source>
</evidence>
<reference evidence="2 3" key="1">
    <citation type="submission" date="2023-06" db="EMBL/GenBank/DDBJ databases">
        <title>Black Yeasts Isolated from many extreme environments.</title>
        <authorList>
            <person name="Coleine C."/>
            <person name="Stajich J.E."/>
            <person name="Selbmann L."/>
        </authorList>
    </citation>
    <scope>NUCLEOTIDE SEQUENCE [LARGE SCALE GENOMIC DNA]</scope>
    <source>
        <strain evidence="2 3">CCFEE 5887</strain>
    </source>
</reference>
<comment type="caution">
    <text evidence="2">The sequence shown here is derived from an EMBL/GenBank/DDBJ whole genome shotgun (WGS) entry which is preliminary data.</text>
</comment>
<feature type="compositionally biased region" description="Low complexity" evidence="1">
    <location>
        <begin position="414"/>
        <end position="426"/>
    </location>
</feature>
<organism evidence="2 3">
    <name type="scientific">Vermiconidia calcicola</name>
    <dbReference type="NCBI Taxonomy" id="1690605"/>
    <lineage>
        <taxon>Eukaryota</taxon>
        <taxon>Fungi</taxon>
        <taxon>Dikarya</taxon>
        <taxon>Ascomycota</taxon>
        <taxon>Pezizomycotina</taxon>
        <taxon>Dothideomycetes</taxon>
        <taxon>Dothideomycetidae</taxon>
        <taxon>Mycosphaerellales</taxon>
        <taxon>Extremaceae</taxon>
        <taxon>Vermiconidia</taxon>
    </lineage>
</organism>
<feature type="compositionally biased region" description="Low complexity" evidence="1">
    <location>
        <begin position="521"/>
        <end position="536"/>
    </location>
</feature>
<accession>A0AAV9PWZ0</accession>
<evidence type="ECO:0000313" key="3">
    <source>
        <dbReference type="Proteomes" id="UP001345827"/>
    </source>
</evidence>
<name>A0AAV9PWZ0_9PEZI</name>
<evidence type="ECO:0000313" key="2">
    <source>
        <dbReference type="EMBL" id="KAK5529412.1"/>
    </source>
</evidence>
<feature type="compositionally biased region" description="Basic and acidic residues" evidence="1">
    <location>
        <begin position="360"/>
        <end position="371"/>
    </location>
</feature>
<keyword evidence="3" id="KW-1185">Reference proteome</keyword>
<evidence type="ECO:0008006" key="4">
    <source>
        <dbReference type="Google" id="ProtNLM"/>
    </source>
</evidence>
<sequence length="650" mass="71504">MADTGMSFAFTHAASLELATDFPTAGAIASIMGVGGAGFRLSLILNAVSCEVANTGPEVHNISKSVTLFSMMLKQTGAVLQTMDSVHSREAVETAKSIAEESTRVLDEINDMLDRLRTKSTDGGAAPSVQQRFRWCFKKHRVTYVLAQLESLKLSLSVMLQILQLGQLMASTSRSDPPEQVAIKTEAIKEERAAAQNAVIVRYWQMSKMDRLFEASRKEEEDDRRASIDNEAAQDLDLSLVETDESQTTRDPAPPEYAPTTALIKLPVFSLGELDQTLHRIKGSPKDMIQVSDQAIDPLLERWTNWREIRERRQHRDSGVRFVPSVQNLNEEDEDMPYYERYREPEDSPRGYYLEGTTTDWRKPNSADARREAHRKRKQYQKYQPSVSAASSDVEDSPGSNSSKKRSARRHVIDSSSESSASEADIAQPKPARRSSGGPPGERKTSLPEGHPSTYGATAVQPPTWVAPNATNGTTRPPSVTSAQSTASRLSSPAYHPPGHRPWATPDQNTVHHSFSSPPIYTTNAPNNPYAPQQNAGYPHFVGQPQVQPSAYLPPSSPQSRYLQQPTSRAALSARPVSRDGKQPRSPSRLSQHSTTQHSTAPRAHTKGDGDKRHPREKSTRRNLKEGATKGLLGAGAIAGFLDALEGLSL</sequence>
<feature type="compositionally biased region" description="Polar residues" evidence="1">
    <location>
        <begin position="506"/>
        <end position="520"/>
    </location>
</feature>